<dbReference type="PROSITE" id="PS00108">
    <property type="entry name" value="PROTEIN_KINASE_ST"/>
    <property type="match status" value="1"/>
</dbReference>
<reference evidence="8" key="1">
    <citation type="journal article" date="2019" name="Int. J. Syst. Evol. Microbiol.">
        <title>The Global Catalogue of Microorganisms (GCM) 10K type strain sequencing project: providing services to taxonomists for standard genome sequencing and annotation.</title>
        <authorList>
            <consortium name="The Broad Institute Genomics Platform"/>
            <consortium name="The Broad Institute Genome Sequencing Center for Infectious Disease"/>
            <person name="Wu L."/>
            <person name="Ma J."/>
        </authorList>
    </citation>
    <scope>NUCLEOTIDE SEQUENCE [LARGE SCALE GENOMIC DNA]</scope>
    <source>
        <strain evidence="8">JCM 16114</strain>
    </source>
</reference>
<name>A0ABN3CAE1_9ACTN</name>
<dbReference type="EMBL" id="BAAAQX010000002">
    <property type="protein sequence ID" value="GAA2205832.1"/>
    <property type="molecule type" value="Genomic_DNA"/>
</dbReference>
<feature type="region of interest" description="Disordered" evidence="5">
    <location>
        <begin position="442"/>
        <end position="463"/>
    </location>
</feature>
<feature type="compositionally biased region" description="Gly residues" evidence="5">
    <location>
        <begin position="323"/>
        <end position="357"/>
    </location>
</feature>
<evidence type="ECO:0000259" key="6">
    <source>
        <dbReference type="PROSITE" id="PS50011"/>
    </source>
</evidence>
<feature type="compositionally biased region" description="Gly residues" evidence="5">
    <location>
        <begin position="374"/>
        <end position="387"/>
    </location>
</feature>
<dbReference type="InterPro" id="IPR011009">
    <property type="entry name" value="Kinase-like_dom_sf"/>
</dbReference>
<evidence type="ECO:0000313" key="7">
    <source>
        <dbReference type="EMBL" id="GAA2205832.1"/>
    </source>
</evidence>
<dbReference type="PANTHER" id="PTHR43289:SF34">
    <property type="entry name" value="SERINE_THREONINE-PROTEIN KINASE YBDM-RELATED"/>
    <property type="match status" value="1"/>
</dbReference>
<comment type="caution">
    <text evidence="7">The sequence shown here is derived from an EMBL/GenBank/DDBJ whole genome shotgun (WGS) entry which is preliminary data.</text>
</comment>
<evidence type="ECO:0000313" key="8">
    <source>
        <dbReference type="Proteomes" id="UP001499843"/>
    </source>
</evidence>
<keyword evidence="4" id="KW-0067">ATP-binding</keyword>
<keyword evidence="1" id="KW-0808">Transferase</keyword>
<evidence type="ECO:0000256" key="1">
    <source>
        <dbReference type="ARBA" id="ARBA00022679"/>
    </source>
</evidence>
<feature type="compositionally biased region" description="Pro residues" evidence="5">
    <location>
        <begin position="442"/>
        <end position="457"/>
    </location>
</feature>
<dbReference type="SUPFAM" id="SSF56112">
    <property type="entry name" value="Protein kinase-like (PK-like)"/>
    <property type="match status" value="1"/>
</dbReference>
<gene>
    <name evidence="7" type="ORF">GCM10009850_012900</name>
</gene>
<dbReference type="InterPro" id="IPR011044">
    <property type="entry name" value="Quino_amine_DH_bsu"/>
</dbReference>
<sequence length="755" mass="77932">MKPLIANDPAQVGGHRIVGRLGVGGQGVVYLGELPDGTRVAIKMLGDGLDDPDARVRFRQEIEYARRVKAFCTAQVLASGEFGDTPYVVSEYVDGPALADVILERGPLRGAELRRLAIGTLTALAAIHQAGVVHRDFKPGNVLLSRDGPRVIDFGISRAAEEDEVTGQHIVGTPPYMAPEQFEGVRVGPAADLFAWGATMVAAGTGRPPFGTGELPALVARILHGEPELGDLRELDGELCELVVRCLAKDPAARPTATRALLTLLGHRVAEDVLRGTGEQRLLAEGQQSAAPPERASGPLALLRRGGQPGALLRRGVPPGSPRGRGGQPGSLAGRGGQPGSPAGRGEGPGEPPGSGGQPVAPPGSGGEPVAPPGSGGEPGAVAGSGGESAALPGHGVGALSGRGRGPVGWFGRGRRPLVVAGAVVTAVVVTAAVLLLRPAPVPKPPAPASAPPPLPTPSAGSMALTSASEVKIAGSGIVVHENPADPAWVSSYIDTRDNAEAYVRDPATKAFAYFGNFERPAVSPGGRFIASFSPTRTRRPDFETVRIRDRATGRDGELRTVNKPRTLDHPVWSADGRLLLATVLGAESGAGAVGFAIVDPVAGSVKVVETQSADKAVYKWGSDEKSVLQQARDGSVRVLGLNGAVLRTFSEVGALAAGGAAETTLGSVFNTKCPDNARNICFWDEGTGAKKGEARLPDGAQFHGWLDDSHLLATVAGARTTDVIMADATGKPVRTLISGPRKEVDKITFWFSAK</sequence>
<feature type="region of interest" description="Disordered" evidence="5">
    <location>
        <begin position="283"/>
        <end position="398"/>
    </location>
</feature>
<evidence type="ECO:0000256" key="2">
    <source>
        <dbReference type="ARBA" id="ARBA00022741"/>
    </source>
</evidence>
<organism evidence="7 8">
    <name type="scientific">Nonomuraea monospora</name>
    <dbReference type="NCBI Taxonomy" id="568818"/>
    <lineage>
        <taxon>Bacteria</taxon>
        <taxon>Bacillati</taxon>
        <taxon>Actinomycetota</taxon>
        <taxon>Actinomycetes</taxon>
        <taxon>Streptosporangiales</taxon>
        <taxon>Streptosporangiaceae</taxon>
        <taxon>Nonomuraea</taxon>
    </lineage>
</organism>
<dbReference type="Proteomes" id="UP001499843">
    <property type="component" value="Unassembled WGS sequence"/>
</dbReference>
<evidence type="ECO:0000256" key="5">
    <source>
        <dbReference type="SAM" id="MobiDB-lite"/>
    </source>
</evidence>
<dbReference type="RefSeq" id="WP_344471462.1">
    <property type="nucleotide sequence ID" value="NZ_BAAAQX010000002.1"/>
</dbReference>
<keyword evidence="3" id="KW-0418">Kinase</keyword>
<feature type="domain" description="Protein kinase" evidence="6">
    <location>
        <begin position="15"/>
        <end position="270"/>
    </location>
</feature>
<keyword evidence="2" id="KW-0547">Nucleotide-binding</keyword>
<dbReference type="PROSITE" id="PS50011">
    <property type="entry name" value="PROTEIN_KINASE_DOM"/>
    <property type="match status" value="1"/>
</dbReference>
<dbReference type="Gene3D" id="2.120.10.30">
    <property type="entry name" value="TolB, C-terminal domain"/>
    <property type="match status" value="1"/>
</dbReference>
<evidence type="ECO:0000256" key="4">
    <source>
        <dbReference type="ARBA" id="ARBA00022840"/>
    </source>
</evidence>
<dbReference type="SUPFAM" id="SSF50969">
    <property type="entry name" value="YVTN repeat-like/Quinoprotein amine dehydrogenase"/>
    <property type="match status" value="1"/>
</dbReference>
<accession>A0ABN3CAE1</accession>
<dbReference type="CDD" id="cd14014">
    <property type="entry name" value="STKc_PknB_like"/>
    <property type="match status" value="1"/>
</dbReference>
<dbReference type="PANTHER" id="PTHR43289">
    <property type="entry name" value="MITOGEN-ACTIVATED PROTEIN KINASE KINASE KINASE 20-RELATED"/>
    <property type="match status" value="1"/>
</dbReference>
<dbReference type="Gene3D" id="1.10.510.10">
    <property type="entry name" value="Transferase(Phosphotransferase) domain 1"/>
    <property type="match status" value="1"/>
</dbReference>
<keyword evidence="8" id="KW-1185">Reference proteome</keyword>
<evidence type="ECO:0000256" key="3">
    <source>
        <dbReference type="ARBA" id="ARBA00022777"/>
    </source>
</evidence>
<proteinExistence type="predicted"/>
<dbReference type="Gene3D" id="3.30.200.20">
    <property type="entry name" value="Phosphorylase Kinase, domain 1"/>
    <property type="match status" value="1"/>
</dbReference>
<dbReference type="InterPro" id="IPR011042">
    <property type="entry name" value="6-blade_b-propeller_TolB-like"/>
</dbReference>
<protein>
    <recommendedName>
        <fullName evidence="6">Protein kinase domain-containing protein</fullName>
    </recommendedName>
</protein>
<dbReference type="Pfam" id="PF00069">
    <property type="entry name" value="Pkinase"/>
    <property type="match status" value="1"/>
</dbReference>
<dbReference type="InterPro" id="IPR000719">
    <property type="entry name" value="Prot_kinase_dom"/>
</dbReference>
<dbReference type="InterPro" id="IPR008271">
    <property type="entry name" value="Ser/Thr_kinase_AS"/>
</dbReference>